<evidence type="ECO:0008006" key="4">
    <source>
        <dbReference type="Google" id="ProtNLM"/>
    </source>
</evidence>
<dbReference type="EMBL" id="JARJJS010000001">
    <property type="protein sequence ID" value="MDF4024524.1"/>
    <property type="molecule type" value="Genomic_DNA"/>
</dbReference>
<reference evidence="2 3" key="1">
    <citation type="journal article" date="2024" name="Curr. Microbiol.">
        <title>Luteibacter sahnii sp. nov., A Novel Yellow-Colored Xanthomonadin Pigment Producing Probiotic Bacterium from Healthy Rice Seed Microbiome.</title>
        <authorList>
            <person name="Jaiswal G."/>
            <person name="Rana R."/>
            <person name="Nayak P.K."/>
            <person name="Chouhan R."/>
            <person name="Gandhi S.G."/>
            <person name="Patel H.K."/>
            <person name="Patil P.B."/>
        </authorList>
    </citation>
    <scope>NUCLEOTIDE SEQUENCE [LARGE SCALE GENOMIC DNA]</scope>
    <source>
        <strain evidence="2 3">PPL201</strain>
    </source>
</reference>
<name>A0ABT6B982_9GAMM</name>
<evidence type="ECO:0000313" key="2">
    <source>
        <dbReference type="EMBL" id="MDF4024524.1"/>
    </source>
</evidence>
<accession>A0ABT6B982</accession>
<gene>
    <name evidence="2" type="ORF">P3W24_06075</name>
</gene>
<keyword evidence="3" id="KW-1185">Reference proteome</keyword>
<evidence type="ECO:0000256" key="1">
    <source>
        <dbReference type="SAM" id="MobiDB-lite"/>
    </source>
</evidence>
<dbReference type="Proteomes" id="UP001528850">
    <property type="component" value="Unassembled WGS sequence"/>
</dbReference>
<dbReference type="RefSeq" id="WP_320551952.1">
    <property type="nucleotide sequence ID" value="NZ_JAQLOK010000005.1"/>
</dbReference>
<proteinExistence type="predicted"/>
<feature type="region of interest" description="Disordered" evidence="1">
    <location>
        <begin position="1"/>
        <end position="23"/>
    </location>
</feature>
<organism evidence="2 3">
    <name type="scientific">Luteibacter sahnii</name>
    <dbReference type="NCBI Taxonomy" id="3021977"/>
    <lineage>
        <taxon>Bacteria</taxon>
        <taxon>Pseudomonadati</taxon>
        <taxon>Pseudomonadota</taxon>
        <taxon>Gammaproteobacteria</taxon>
        <taxon>Lysobacterales</taxon>
        <taxon>Rhodanobacteraceae</taxon>
        <taxon>Luteibacter</taxon>
    </lineage>
</organism>
<sequence>MGTLAKLAPGTPGDGPWPDAPVRSSRAIGAGAWEHENVARELDLADLLREAVAISRTLLQQDWREARLHAQAASTKAEHYGMPAVHAAAAALVTQLGAEGASPSAGYARALDQLSRAIDRAFE</sequence>
<protein>
    <recommendedName>
        <fullName evidence="4">Hpt domain-containing protein</fullName>
    </recommendedName>
</protein>
<evidence type="ECO:0000313" key="3">
    <source>
        <dbReference type="Proteomes" id="UP001528850"/>
    </source>
</evidence>
<comment type="caution">
    <text evidence="2">The sequence shown here is derived from an EMBL/GenBank/DDBJ whole genome shotgun (WGS) entry which is preliminary data.</text>
</comment>